<proteinExistence type="predicted"/>
<dbReference type="Proteomes" id="UP000663848">
    <property type="component" value="Unassembled WGS sequence"/>
</dbReference>
<evidence type="ECO:0000256" key="1">
    <source>
        <dbReference type="SAM" id="MobiDB-lite"/>
    </source>
</evidence>
<comment type="caution">
    <text evidence="2">The sequence shown here is derived from an EMBL/GenBank/DDBJ whole genome shotgun (WGS) entry which is preliminary data.</text>
</comment>
<protein>
    <submittedName>
        <fullName evidence="2">Uncharacterized protein</fullName>
    </submittedName>
</protein>
<sequence length="114" mass="12050">IVFQLPSTTATGSDEQSTTHSSSLTRQNLLQHLNLISSSMNQRAQSPTTISNATNSITVNRLLQQYHIRAAATLNSSTSTTQMSSGQMNNEQISSSSPTAPPQPPSSSSSPSTT</sequence>
<evidence type="ECO:0000313" key="3">
    <source>
        <dbReference type="Proteomes" id="UP000663848"/>
    </source>
</evidence>
<feature type="region of interest" description="Disordered" evidence="1">
    <location>
        <begin position="1"/>
        <end position="26"/>
    </location>
</feature>
<name>A0A822ACM5_9BILA</name>
<evidence type="ECO:0000313" key="2">
    <source>
        <dbReference type="EMBL" id="CAF4996691.1"/>
    </source>
</evidence>
<dbReference type="EMBL" id="CAJOBR010031831">
    <property type="protein sequence ID" value="CAF4996691.1"/>
    <property type="molecule type" value="Genomic_DNA"/>
</dbReference>
<reference evidence="2" key="1">
    <citation type="submission" date="2021-02" db="EMBL/GenBank/DDBJ databases">
        <authorList>
            <person name="Nowell W R."/>
        </authorList>
    </citation>
    <scope>NUCLEOTIDE SEQUENCE</scope>
</reference>
<feature type="non-terminal residue" evidence="2">
    <location>
        <position position="1"/>
    </location>
</feature>
<dbReference type="AlphaFoldDB" id="A0A822ACM5"/>
<gene>
    <name evidence="2" type="ORF">QYT958_LOCUS37685</name>
</gene>
<feature type="compositionally biased region" description="Low complexity" evidence="1">
    <location>
        <begin position="76"/>
        <end position="98"/>
    </location>
</feature>
<feature type="region of interest" description="Disordered" evidence="1">
    <location>
        <begin position="74"/>
        <end position="114"/>
    </location>
</feature>
<organism evidence="2 3">
    <name type="scientific">Rotaria socialis</name>
    <dbReference type="NCBI Taxonomy" id="392032"/>
    <lineage>
        <taxon>Eukaryota</taxon>
        <taxon>Metazoa</taxon>
        <taxon>Spiralia</taxon>
        <taxon>Gnathifera</taxon>
        <taxon>Rotifera</taxon>
        <taxon>Eurotatoria</taxon>
        <taxon>Bdelloidea</taxon>
        <taxon>Philodinida</taxon>
        <taxon>Philodinidae</taxon>
        <taxon>Rotaria</taxon>
    </lineage>
</organism>
<accession>A0A822ACM5</accession>